<name>A0A6A5TKJ0_9PLEO</name>
<evidence type="ECO:0000313" key="3">
    <source>
        <dbReference type="Proteomes" id="UP000800035"/>
    </source>
</evidence>
<evidence type="ECO:0000313" key="2">
    <source>
        <dbReference type="EMBL" id="KAF1951366.1"/>
    </source>
</evidence>
<feature type="compositionally biased region" description="Pro residues" evidence="1">
    <location>
        <begin position="40"/>
        <end position="50"/>
    </location>
</feature>
<dbReference type="AlphaFoldDB" id="A0A6A5TKJ0"/>
<sequence length="243" mass="27585">MHGATRHTQQTALLTALSVPRSPLFLPSLHPRIRTHPHLNPNPNPNPPPRIQQTPRPVLRSPSPSPSRACVRACVTDTTHPPLPAIIMQFGNSAIQQFHHTQIPSLYIVRRYPSDQALSFKFHVPRSTVWERGCATAMAGRQACFCVKLGVRARDVCVIMYLHTVHSTVCQHFHTCMLVYAHASTRANHWKPPCQKKEPLRTSKDRQTYTYRSQKWKTTNSSKHSSRSMPCRSRPSKKVARNA</sequence>
<keyword evidence="3" id="KW-1185">Reference proteome</keyword>
<feature type="compositionally biased region" description="Basic and acidic residues" evidence="1">
    <location>
        <begin position="195"/>
        <end position="207"/>
    </location>
</feature>
<dbReference type="Proteomes" id="UP000800035">
    <property type="component" value="Unassembled WGS sequence"/>
</dbReference>
<reference evidence="2" key="1">
    <citation type="journal article" date="2020" name="Stud. Mycol.">
        <title>101 Dothideomycetes genomes: a test case for predicting lifestyles and emergence of pathogens.</title>
        <authorList>
            <person name="Haridas S."/>
            <person name="Albert R."/>
            <person name="Binder M."/>
            <person name="Bloem J."/>
            <person name="Labutti K."/>
            <person name="Salamov A."/>
            <person name="Andreopoulos B."/>
            <person name="Baker S."/>
            <person name="Barry K."/>
            <person name="Bills G."/>
            <person name="Bluhm B."/>
            <person name="Cannon C."/>
            <person name="Castanera R."/>
            <person name="Culley D."/>
            <person name="Daum C."/>
            <person name="Ezra D."/>
            <person name="Gonzalez J."/>
            <person name="Henrissat B."/>
            <person name="Kuo A."/>
            <person name="Liang C."/>
            <person name="Lipzen A."/>
            <person name="Lutzoni F."/>
            <person name="Magnuson J."/>
            <person name="Mondo S."/>
            <person name="Nolan M."/>
            <person name="Ohm R."/>
            <person name="Pangilinan J."/>
            <person name="Park H.-J."/>
            <person name="Ramirez L."/>
            <person name="Alfaro M."/>
            <person name="Sun H."/>
            <person name="Tritt A."/>
            <person name="Yoshinaga Y."/>
            <person name="Zwiers L.-H."/>
            <person name="Turgeon B."/>
            <person name="Goodwin S."/>
            <person name="Spatafora J."/>
            <person name="Crous P."/>
            <person name="Grigoriev I."/>
        </authorList>
    </citation>
    <scope>NUCLEOTIDE SEQUENCE</scope>
    <source>
        <strain evidence="2">CBS 675.92</strain>
    </source>
</reference>
<feature type="compositionally biased region" description="Basic residues" evidence="1">
    <location>
        <begin position="234"/>
        <end position="243"/>
    </location>
</feature>
<dbReference type="EMBL" id="ML977018">
    <property type="protein sequence ID" value="KAF1951366.1"/>
    <property type="molecule type" value="Genomic_DNA"/>
</dbReference>
<proteinExistence type="predicted"/>
<feature type="compositionally biased region" description="Low complexity" evidence="1">
    <location>
        <begin position="55"/>
        <end position="65"/>
    </location>
</feature>
<protein>
    <submittedName>
        <fullName evidence="2">Uncharacterized protein</fullName>
    </submittedName>
</protein>
<organism evidence="2 3">
    <name type="scientific">Byssothecium circinans</name>
    <dbReference type="NCBI Taxonomy" id="147558"/>
    <lineage>
        <taxon>Eukaryota</taxon>
        <taxon>Fungi</taxon>
        <taxon>Dikarya</taxon>
        <taxon>Ascomycota</taxon>
        <taxon>Pezizomycotina</taxon>
        <taxon>Dothideomycetes</taxon>
        <taxon>Pleosporomycetidae</taxon>
        <taxon>Pleosporales</taxon>
        <taxon>Massarineae</taxon>
        <taxon>Massarinaceae</taxon>
        <taxon>Byssothecium</taxon>
    </lineage>
</organism>
<feature type="compositionally biased region" description="Polar residues" evidence="1">
    <location>
        <begin position="208"/>
        <end position="223"/>
    </location>
</feature>
<accession>A0A6A5TKJ0</accession>
<gene>
    <name evidence="2" type="ORF">CC80DRAFT_210276</name>
</gene>
<evidence type="ECO:0000256" key="1">
    <source>
        <dbReference type="SAM" id="MobiDB-lite"/>
    </source>
</evidence>
<feature type="region of interest" description="Disordered" evidence="1">
    <location>
        <begin position="27"/>
        <end position="65"/>
    </location>
</feature>
<feature type="region of interest" description="Disordered" evidence="1">
    <location>
        <begin position="194"/>
        <end position="243"/>
    </location>
</feature>